<keyword evidence="4 7" id="KW-0812">Transmembrane</keyword>
<evidence type="ECO:0000256" key="3">
    <source>
        <dbReference type="ARBA" id="ARBA00022475"/>
    </source>
</evidence>
<proteinExistence type="inferred from homology"/>
<evidence type="ECO:0000313" key="10">
    <source>
        <dbReference type="EMBL" id="EAR27084.1"/>
    </source>
</evidence>
<dbReference type="Proteomes" id="UP000006201">
    <property type="component" value="Unassembled WGS sequence"/>
</dbReference>
<keyword evidence="11" id="KW-1185">Reference proteome</keyword>
<evidence type="ECO:0000313" key="11">
    <source>
        <dbReference type="Proteomes" id="UP000006201"/>
    </source>
</evidence>
<dbReference type="OrthoDB" id="9770036at2"/>
<dbReference type="PANTHER" id="PTHR30489">
    <property type="entry name" value="LIPOPROTEIN-RELEASING SYSTEM TRANSMEMBRANE PROTEIN LOLE"/>
    <property type="match status" value="1"/>
</dbReference>
<gene>
    <name evidence="10" type="ORF">PTD2_05420</name>
</gene>
<dbReference type="PANTHER" id="PTHR30489:SF0">
    <property type="entry name" value="LIPOPROTEIN-RELEASING SYSTEM TRANSMEMBRANE PROTEIN LOLE"/>
    <property type="match status" value="1"/>
</dbReference>
<feature type="transmembrane region" description="Helical" evidence="7">
    <location>
        <begin position="366"/>
        <end position="387"/>
    </location>
</feature>
<reference evidence="10 11" key="1">
    <citation type="submission" date="2006-02" db="EMBL/GenBank/DDBJ databases">
        <authorList>
            <person name="Moran M.A."/>
            <person name="Kjelleberg S."/>
            <person name="Egan S."/>
            <person name="Saunders N."/>
            <person name="Thomas T."/>
            <person name="Ferriera S."/>
            <person name="Johnson J."/>
            <person name="Kravitz S."/>
            <person name="Halpern A."/>
            <person name="Remington K."/>
            <person name="Beeson K."/>
            <person name="Tran B."/>
            <person name="Rogers Y.-H."/>
            <person name="Friedman R."/>
            <person name="Venter J.C."/>
        </authorList>
    </citation>
    <scope>NUCLEOTIDE SEQUENCE [LARGE SCALE GENOMIC DNA]</scope>
    <source>
        <strain evidence="10 11">D2</strain>
    </source>
</reference>
<feature type="domain" description="ABC3 transporter permease C-terminal" evidence="8">
    <location>
        <begin position="272"/>
        <end position="397"/>
    </location>
</feature>
<evidence type="ECO:0000259" key="9">
    <source>
        <dbReference type="Pfam" id="PF12704"/>
    </source>
</evidence>
<evidence type="ECO:0000256" key="2">
    <source>
        <dbReference type="ARBA" id="ARBA00005236"/>
    </source>
</evidence>
<evidence type="ECO:0000256" key="4">
    <source>
        <dbReference type="ARBA" id="ARBA00022692"/>
    </source>
</evidence>
<accession>A4CDP2</accession>
<feature type="transmembrane region" description="Helical" evidence="7">
    <location>
        <begin position="20"/>
        <end position="43"/>
    </location>
</feature>
<dbReference type="InterPro" id="IPR025857">
    <property type="entry name" value="MacB_PCD"/>
</dbReference>
<dbReference type="Pfam" id="PF12704">
    <property type="entry name" value="MacB_PCD"/>
    <property type="match status" value="1"/>
</dbReference>
<feature type="transmembrane region" description="Helical" evidence="7">
    <location>
        <begin position="265"/>
        <end position="286"/>
    </location>
</feature>
<comment type="subcellular location">
    <subcellularLocation>
        <location evidence="1">Cell membrane</location>
        <topology evidence="1">Multi-pass membrane protein</topology>
    </subcellularLocation>
</comment>
<evidence type="ECO:0000259" key="8">
    <source>
        <dbReference type="Pfam" id="PF02687"/>
    </source>
</evidence>
<evidence type="ECO:0000256" key="7">
    <source>
        <dbReference type="SAM" id="Phobius"/>
    </source>
</evidence>
<dbReference type="InterPro" id="IPR051447">
    <property type="entry name" value="Lipoprotein-release_system"/>
</dbReference>
<dbReference type="RefSeq" id="WP_009838947.1">
    <property type="nucleotide sequence ID" value="NZ_AAOH01000007.1"/>
</dbReference>
<keyword evidence="6 7" id="KW-0472">Membrane</keyword>
<dbReference type="eggNOG" id="COG4591">
    <property type="taxonomic scope" value="Bacteria"/>
</dbReference>
<evidence type="ECO:0000256" key="6">
    <source>
        <dbReference type="ARBA" id="ARBA00023136"/>
    </source>
</evidence>
<dbReference type="GO" id="GO:0098797">
    <property type="term" value="C:plasma membrane protein complex"/>
    <property type="evidence" value="ECO:0007669"/>
    <property type="project" value="TreeGrafter"/>
</dbReference>
<evidence type="ECO:0000256" key="1">
    <source>
        <dbReference type="ARBA" id="ARBA00004651"/>
    </source>
</evidence>
<dbReference type="InterPro" id="IPR003838">
    <property type="entry name" value="ABC3_permease_C"/>
</dbReference>
<dbReference type="AlphaFoldDB" id="A4CDP2"/>
<keyword evidence="3" id="KW-1003">Cell membrane</keyword>
<dbReference type="STRING" id="87626.PTD2_05420"/>
<dbReference type="EMBL" id="AAOH01000007">
    <property type="protein sequence ID" value="EAR27084.1"/>
    <property type="molecule type" value="Genomic_DNA"/>
</dbReference>
<organism evidence="10 11">
    <name type="scientific">Pseudoalteromonas tunicata D2</name>
    <dbReference type="NCBI Taxonomy" id="87626"/>
    <lineage>
        <taxon>Bacteria</taxon>
        <taxon>Pseudomonadati</taxon>
        <taxon>Pseudomonadota</taxon>
        <taxon>Gammaproteobacteria</taxon>
        <taxon>Alteromonadales</taxon>
        <taxon>Pseudoalteromonadaceae</taxon>
        <taxon>Pseudoalteromonas</taxon>
    </lineage>
</organism>
<name>A4CDP2_9GAMM</name>
<comment type="caution">
    <text evidence="10">The sequence shown here is derived from an EMBL/GenBank/DDBJ whole genome shotgun (WGS) entry which is preliminary data.</text>
</comment>
<evidence type="ECO:0008006" key="12">
    <source>
        <dbReference type="Google" id="ProtNLM"/>
    </source>
</evidence>
<feature type="transmembrane region" description="Helical" evidence="7">
    <location>
        <begin position="317"/>
        <end position="346"/>
    </location>
</feature>
<dbReference type="Pfam" id="PF02687">
    <property type="entry name" value="FtsX"/>
    <property type="match status" value="1"/>
</dbReference>
<comment type="similarity">
    <text evidence="2">Belongs to the ABC-4 integral membrane protein family. LolC/E subfamily.</text>
</comment>
<keyword evidence="5 7" id="KW-1133">Transmembrane helix</keyword>
<protein>
    <recommendedName>
        <fullName evidence="12">ABC transporter permease</fullName>
    </recommendedName>
</protein>
<feature type="domain" description="MacB-like periplasmic core" evidence="9">
    <location>
        <begin position="18"/>
        <end position="227"/>
    </location>
</feature>
<sequence>MLWLNYAFLNVLRNGRRSFFTILVTAIAMTAILTSSGFALFTYHSLAEKAARDEGNMTISHPKFFTDEEDAPMEFGLAGFESIRDQMLADDEVKAVLPRINFNGLVSNGDKSAIFIGLGVEAHEFRVKGPFLNMLEGSALSSFTNETDLPQVVLAQGLARSLKVKVGDVITLLSTTTEGALNAYDFSVKGIYTTGVPDLDKRQLYIDIENAKSLINTDKVSSLAVYLFDIEKTQSKLNDYAARDSSLLFTPWWQRAFYYQSVRDLYNRIFGLLGFIMILVVFFSISNTMGMTVAERTREIGTIAAMGSYKSEIIRNFALESCIIGLMGAALGVVLSGVTTWALLVFGLEMPPPPGSSQGYPLMIEFSWPLAIATSLILTVICMLAALKAANTGCNKNITDALAHV</sequence>
<evidence type="ECO:0000256" key="5">
    <source>
        <dbReference type="ARBA" id="ARBA00022989"/>
    </source>
</evidence>
<dbReference type="HOGENOM" id="CLU_000604_8_6_6"/>
<dbReference type="GO" id="GO:0044874">
    <property type="term" value="P:lipoprotein localization to outer membrane"/>
    <property type="evidence" value="ECO:0007669"/>
    <property type="project" value="TreeGrafter"/>
</dbReference>